<feature type="chain" id="PRO_5028848248" evidence="2">
    <location>
        <begin position="21"/>
        <end position="86"/>
    </location>
</feature>
<feature type="signal peptide" evidence="2">
    <location>
        <begin position="1"/>
        <end position="20"/>
    </location>
</feature>
<accession>A0A7G2E9K8</accession>
<keyword evidence="2" id="KW-0732">Signal</keyword>
<protein>
    <submittedName>
        <fullName evidence="3">(thale cress) hypothetical protein</fullName>
    </submittedName>
</protein>
<feature type="compositionally biased region" description="Polar residues" evidence="1">
    <location>
        <begin position="50"/>
        <end position="67"/>
    </location>
</feature>
<proteinExistence type="predicted"/>
<evidence type="ECO:0000313" key="3">
    <source>
        <dbReference type="EMBL" id="CAD5318532.1"/>
    </source>
</evidence>
<evidence type="ECO:0000313" key="4">
    <source>
        <dbReference type="Proteomes" id="UP000516314"/>
    </source>
</evidence>
<dbReference type="EMBL" id="LR881467">
    <property type="protein sequence ID" value="CAD5318532.1"/>
    <property type="molecule type" value="Genomic_DNA"/>
</dbReference>
<feature type="region of interest" description="Disordered" evidence="1">
    <location>
        <begin position="21"/>
        <end position="67"/>
    </location>
</feature>
<gene>
    <name evidence="3" type="ORF">AT9943_LOCUS6760</name>
</gene>
<evidence type="ECO:0000256" key="2">
    <source>
        <dbReference type="SAM" id="SignalP"/>
    </source>
</evidence>
<sequence>MARSFAIAVICIVLVAGVTAPAPTTKPDSPSPSPSSSPPLPSSDAPGPSTDSISPAPSPTDVNDQNGASKMVSSLVFGSVIVWFMI</sequence>
<reference evidence="3 4" key="1">
    <citation type="submission" date="2020-09" db="EMBL/GenBank/DDBJ databases">
        <authorList>
            <person name="Ashkenazy H."/>
        </authorList>
    </citation>
    <scope>NUCLEOTIDE SEQUENCE [LARGE SCALE GENOMIC DNA]</scope>
    <source>
        <strain evidence="4">cv. Cdm-0</strain>
    </source>
</reference>
<feature type="compositionally biased region" description="Pro residues" evidence="1">
    <location>
        <begin position="29"/>
        <end position="41"/>
    </location>
</feature>
<dbReference type="Proteomes" id="UP000516314">
    <property type="component" value="Chromosome 2"/>
</dbReference>
<name>A0A7G2E9K8_ARATH</name>
<dbReference type="AlphaFoldDB" id="A0A7G2E9K8"/>
<organism evidence="3 4">
    <name type="scientific">Arabidopsis thaliana</name>
    <name type="common">Mouse-ear cress</name>
    <dbReference type="NCBI Taxonomy" id="3702"/>
    <lineage>
        <taxon>Eukaryota</taxon>
        <taxon>Viridiplantae</taxon>
        <taxon>Streptophyta</taxon>
        <taxon>Embryophyta</taxon>
        <taxon>Tracheophyta</taxon>
        <taxon>Spermatophyta</taxon>
        <taxon>Magnoliopsida</taxon>
        <taxon>eudicotyledons</taxon>
        <taxon>Gunneridae</taxon>
        <taxon>Pentapetalae</taxon>
        <taxon>rosids</taxon>
        <taxon>malvids</taxon>
        <taxon>Brassicales</taxon>
        <taxon>Brassicaceae</taxon>
        <taxon>Camelineae</taxon>
        <taxon>Arabidopsis</taxon>
    </lineage>
</organism>
<evidence type="ECO:0000256" key="1">
    <source>
        <dbReference type="SAM" id="MobiDB-lite"/>
    </source>
</evidence>